<feature type="coiled-coil region" evidence="9">
    <location>
        <begin position="169"/>
        <end position="196"/>
    </location>
</feature>
<reference evidence="13 14" key="1">
    <citation type="submission" date="2019-07" db="EMBL/GenBank/DDBJ databases">
        <title>Whole genome shotgun sequence of Skermanella aerolata NBRC 106429.</title>
        <authorList>
            <person name="Hosoyama A."/>
            <person name="Uohara A."/>
            <person name="Ohji S."/>
            <person name="Ichikawa N."/>
        </authorList>
    </citation>
    <scope>NUCLEOTIDE SEQUENCE [LARGE SCALE GENOMIC DNA]</scope>
    <source>
        <strain evidence="13 14">NBRC 106429</strain>
    </source>
</reference>
<sequence length="409" mass="46145">MPIDKLPRNQPGQASAEKDVRNIEIKRGLFVEAVEATRMPMAVSDPTVTGNPIIYVNAAFLELCGYERDEVLGQNYLFLVSERADADVARRIDAAMAAHRQINEDILLQVKNGRRVWVSMFVSPIVEDDQVVQHFTSFLDITDRVAREEERKKANETLDRRLTTRTRRLKQVNTRLEEEVERRRRTEALLRDALEQGQENLRFRDFLIREVNHRTKNALQMAASLLGVQASRADNLICRDMLEASRGRLQRIGEVHALLTYRDDAPDTVDFAVYLRRLCREMAESILTPGQVDIEVKASDEAIWGPDLVVPLGLIVGEAVTNAMKHAFPEGRSGTIRVELLAQDLASMILRIEDDGVGIPPDRRKGSLGLQLIEMFARQINGKAALEGRRGGDGTIVVVNFPVMNHGRH</sequence>
<dbReference type="PROSITE" id="PS50112">
    <property type="entry name" value="PAS"/>
    <property type="match status" value="1"/>
</dbReference>
<keyword evidence="8" id="KW-0843">Virulence</keyword>
<dbReference type="RefSeq" id="WP_044432595.1">
    <property type="nucleotide sequence ID" value="NZ_BJYZ01000014.1"/>
</dbReference>
<dbReference type="Gene3D" id="3.30.565.10">
    <property type="entry name" value="Histidine kinase-like ATPase, C-terminal domain"/>
    <property type="match status" value="1"/>
</dbReference>
<dbReference type="NCBIfam" id="TIGR00229">
    <property type="entry name" value="sensory_box"/>
    <property type="match status" value="1"/>
</dbReference>
<keyword evidence="3" id="KW-0597">Phosphoprotein</keyword>
<evidence type="ECO:0000313" key="14">
    <source>
        <dbReference type="Proteomes" id="UP000321523"/>
    </source>
</evidence>
<dbReference type="OrthoDB" id="7991996at2"/>
<dbReference type="PANTHER" id="PTHR41523">
    <property type="entry name" value="TWO-COMPONENT SYSTEM SENSOR PROTEIN"/>
    <property type="match status" value="1"/>
</dbReference>
<evidence type="ECO:0000256" key="7">
    <source>
        <dbReference type="ARBA" id="ARBA00022840"/>
    </source>
</evidence>
<dbReference type="EMBL" id="BJYZ01000014">
    <property type="protein sequence ID" value="GEO39146.1"/>
    <property type="molecule type" value="Genomic_DNA"/>
</dbReference>
<dbReference type="PANTHER" id="PTHR41523:SF8">
    <property type="entry name" value="ETHYLENE RESPONSE SENSOR PROTEIN"/>
    <property type="match status" value="1"/>
</dbReference>
<accession>A0A512DRU2</accession>
<comment type="caution">
    <text evidence="13">The sequence shown here is derived from an EMBL/GenBank/DDBJ whole genome shotgun (WGS) entry which is preliminary data.</text>
</comment>
<name>A0A512DRU2_9PROT</name>
<dbReference type="Pfam" id="PF13426">
    <property type="entry name" value="PAS_9"/>
    <property type="match status" value="1"/>
</dbReference>
<dbReference type="GO" id="GO:0005524">
    <property type="term" value="F:ATP binding"/>
    <property type="evidence" value="ECO:0007669"/>
    <property type="project" value="UniProtKB-KW"/>
</dbReference>
<keyword evidence="7" id="KW-0067">ATP-binding</keyword>
<proteinExistence type="predicted"/>
<dbReference type="PROSITE" id="PS50109">
    <property type="entry name" value="HIS_KIN"/>
    <property type="match status" value="1"/>
</dbReference>
<dbReference type="SUPFAM" id="SSF55785">
    <property type="entry name" value="PYP-like sensor domain (PAS domain)"/>
    <property type="match status" value="1"/>
</dbReference>
<dbReference type="InterPro" id="IPR000700">
    <property type="entry name" value="PAS-assoc_C"/>
</dbReference>
<evidence type="ECO:0000256" key="8">
    <source>
        <dbReference type="ARBA" id="ARBA00023026"/>
    </source>
</evidence>
<dbReference type="AlphaFoldDB" id="A0A512DRU2"/>
<organism evidence="13 14">
    <name type="scientific">Skermanella aerolata</name>
    <dbReference type="NCBI Taxonomy" id="393310"/>
    <lineage>
        <taxon>Bacteria</taxon>
        <taxon>Pseudomonadati</taxon>
        <taxon>Pseudomonadota</taxon>
        <taxon>Alphaproteobacteria</taxon>
        <taxon>Rhodospirillales</taxon>
        <taxon>Azospirillaceae</taxon>
        <taxon>Skermanella</taxon>
    </lineage>
</organism>
<keyword evidence="9" id="KW-0175">Coiled coil</keyword>
<keyword evidence="4" id="KW-0808">Transferase</keyword>
<evidence type="ECO:0000256" key="2">
    <source>
        <dbReference type="ARBA" id="ARBA00012438"/>
    </source>
</evidence>
<evidence type="ECO:0000259" key="10">
    <source>
        <dbReference type="PROSITE" id="PS50109"/>
    </source>
</evidence>
<dbReference type="InterPro" id="IPR000014">
    <property type="entry name" value="PAS"/>
</dbReference>
<dbReference type="InterPro" id="IPR011495">
    <property type="entry name" value="Sig_transdc_His_kin_sub2_dim/P"/>
</dbReference>
<dbReference type="InterPro" id="IPR003594">
    <property type="entry name" value="HATPase_dom"/>
</dbReference>
<dbReference type="GO" id="GO:0004673">
    <property type="term" value="F:protein histidine kinase activity"/>
    <property type="evidence" value="ECO:0007669"/>
    <property type="project" value="UniProtKB-EC"/>
</dbReference>
<evidence type="ECO:0000256" key="9">
    <source>
        <dbReference type="SAM" id="Coils"/>
    </source>
</evidence>
<keyword evidence="6 13" id="KW-0418">Kinase</keyword>
<evidence type="ECO:0000256" key="4">
    <source>
        <dbReference type="ARBA" id="ARBA00022679"/>
    </source>
</evidence>
<dbReference type="InterPro" id="IPR035965">
    <property type="entry name" value="PAS-like_dom_sf"/>
</dbReference>
<evidence type="ECO:0000256" key="5">
    <source>
        <dbReference type="ARBA" id="ARBA00022741"/>
    </source>
</evidence>
<evidence type="ECO:0000256" key="3">
    <source>
        <dbReference type="ARBA" id="ARBA00022553"/>
    </source>
</evidence>
<evidence type="ECO:0000256" key="1">
    <source>
        <dbReference type="ARBA" id="ARBA00000085"/>
    </source>
</evidence>
<feature type="domain" description="PAS" evidence="11">
    <location>
        <begin position="26"/>
        <end position="99"/>
    </location>
</feature>
<dbReference type="SMART" id="SM00387">
    <property type="entry name" value="HATPase_c"/>
    <property type="match status" value="1"/>
</dbReference>
<evidence type="ECO:0000259" key="12">
    <source>
        <dbReference type="PROSITE" id="PS50113"/>
    </source>
</evidence>
<keyword evidence="14" id="KW-1185">Reference proteome</keyword>
<feature type="domain" description="Histidine kinase" evidence="10">
    <location>
        <begin position="312"/>
        <end position="405"/>
    </location>
</feature>
<dbReference type="Pfam" id="PF07568">
    <property type="entry name" value="HisKA_2"/>
    <property type="match status" value="1"/>
</dbReference>
<evidence type="ECO:0000256" key="6">
    <source>
        <dbReference type="ARBA" id="ARBA00022777"/>
    </source>
</evidence>
<dbReference type="Pfam" id="PF02518">
    <property type="entry name" value="HATPase_c"/>
    <property type="match status" value="1"/>
</dbReference>
<dbReference type="Gene3D" id="3.30.450.20">
    <property type="entry name" value="PAS domain"/>
    <property type="match status" value="1"/>
</dbReference>
<dbReference type="InterPro" id="IPR036890">
    <property type="entry name" value="HATPase_C_sf"/>
</dbReference>
<dbReference type="EC" id="2.7.13.3" evidence="2"/>
<comment type="catalytic activity">
    <reaction evidence="1">
        <text>ATP + protein L-histidine = ADP + protein N-phospho-L-histidine.</text>
        <dbReference type="EC" id="2.7.13.3"/>
    </reaction>
</comment>
<keyword evidence="5" id="KW-0547">Nucleotide-binding</keyword>
<dbReference type="SUPFAM" id="SSF55874">
    <property type="entry name" value="ATPase domain of HSP90 chaperone/DNA topoisomerase II/histidine kinase"/>
    <property type="match status" value="1"/>
</dbReference>
<evidence type="ECO:0000313" key="13">
    <source>
        <dbReference type="EMBL" id="GEO39146.1"/>
    </source>
</evidence>
<dbReference type="CDD" id="cd00130">
    <property type="entry name" value="PAS"/>
    <property type="match status" value="1"/>
</dbReference>
<dbReference type="PROSITE" id="PS50113">
    <property type="entry name" value="PAC"/>
    <property type="match status" value="1"/>
</dbReference>
<dbReference type="Proteomes" id="UP000321523">
    <property type="component" value="Unassembled WGS sequence"/>
</dbReference>
<dbReference type="SMART" id="SM00091">
    <property type="entry name" value="PAS"/>
    <property type="match status" value="1"/>
</dbReference>
<feature type="domain" description="PAC" evidence="12">
    <location>
        <begin position="101"/>
        <end position="153"/>
    </location>
</feature>
<dbReference type="InterPro" id="IPR005467">
    <property type="entry name" value="His_kinase_dom"/>
</dbReference>
<evidence type="ECO:0000259" key="11">
    <source>
        <dbReference type="PROSITE" id="PS50112"/>
    </source>
</evidence>
<gene>
    <name evidence="13" type="ORF">SAE02_32940</name>
</gene>
<protein>
    <recommendedName>
        <fullName evidence="2">histidine kinase</fullName>
        <ecNumber evidence="2">2.7.13.3</ecNumber>
    </recommendedName>
</protein>